<name>A0A8H5Y668_9HYPO</name>
<organism evidence="2 3">
    <name type="scientific">Fusarium mundagurra</name>
    <dbReference type="NCBI Taxonomy" id="1567541"/>
    <lineage>
        <taxon>Eukaryota</taxon>
        <taxon>Fungi</taxon>
        <taxon>Dikarya</taxon>
        <taxon>Ascomycota</taxon>
        <taxon>Pezizomycotina</taxon>
        <taxon>Sordariomycetes</taxon>
        <taxon>Hypocreomycetidae</taxon>
        <taxon>Hypocreales</taxon>
        <taxon>Nectriaceae</taxon>
        <taxon>Fusarium</taxon>
        <taxon>Fusarium fujikuroi species complex</taxon>
    </lineage>
</organism>
<dbReference type="EMBL" id="JAAOAN010000446">
    <property type="protein sequence ID" value="KAF5706683.1"/>
    <property type="molecule type" value="Genomic_DNA"/>
</dbReference>
<gene>
    <name evidence="2" type="ORF">FMUND_11467</name>
</gene>
<dbReference type="Proteomes" id="UP000544331">
    <property type="component" value="Unassembled WGS sequence"/>
</dbReference>
<reference evidence="2 3" key="1">
    <citation type="submission" date="2020-05" db="EMBL/GenBank/DDBJ databases">
        <title>Identification and distribution of gene clusters putatively required for synthesis of sphingolipid metabolism inhibitors in phylogenetically diverse species of the filamentous fungus Fusarium.</title>
        <authorList>
            <person name="Kim H.-S."/>
            <person name="Busman M."/>
            <person name="Brown D.W."/>
            <person name="Divon H."/>
            <person name="Uhlig S."/>
            <person name="Proctor R.H."/>
        </authorList>
    </citation>
    <scope>NUCLEOTIDE SEQUENCE [LARGE SCALE GENOMIC DNA]</scope>
    <source>
        <strain evidence="2 3">NRRL 66235</strain>
    </source>
</reference>
<feature type="region of interest" description="Disordered" evidence="1">
    <location>
        <begin position="153"/>
        <end position="204"/>
    </location>
</feature>
<proteinExistence type="predicted"/>
<dbReference type="AlphaFoldDB" id="A0A8H5Y668"/>
<sequence>MPTGQYINSVIVAQIRESLAASTKKDQEEEIRRQRRSLKQLRKEEGNRLKEEWKKNYKYDINNNGKPIHISFRRWKKWKQLDIVDEILVIPPPSRGASPTPEEGFFYDTSDSAQQKRFYERLRDATAAGFYRSPLQDVPALPSSDSVEVMLGNSQRDPARDSLTFGDSDDSKIDEESPDFVDLSQDIEEPELPPLPAPLPSFETDFSSTYHRIMNTLHPQRHTQ</sequence>
<keyword evidence="3" id="KW-1185">Reference proteome</keyword>
<evidence type="ECO:0000256" key="1">
    <source>
        <dbReference type="SAM" id="MobiDB-lite"/>
    </source>
</evidence>
<dbReference type="OrthoDB" id="5098699at2759"/>
<comment type="caution">
    <text evidence="2">The sequence shown here is derived from an EMBL/GenBank/DDBJ whole genome shotgun (WGS) entry which is preliminary data.</text>
</comment>
<accession>A0A8H5Y668</accession>
<protein>
    <submittedName>
        <fullName evidence="2">Uncharacterized protein</fullName>
    </submittedName>
</protein>
<evidence type="ECO:0000313" key="3">
    <source>
        <dbReference type="Proteomes" id="UP000544331"/>
    </source>
</evidence>
<feature type="compositionally biased region" description="Acidic residues" evidence="1">
    <location>
        <begin position="176"/>
        <end position="191"/>
    </location>
</feature>
<evidence type="ECO:0000313" key="2">
    <source>
        <dbReference type="EMBL" id="KAF5706683.1"/>
    </source>
</evidence>